<dbReference type="InterPro" id="IPR014710">
    <property type="entry name" value="RmlC-like_jellyroll"/>
</dbReference>
<dbReference type="InterPro" id="IPR018490">
    <property type="entry name" value="cNMP-bd_dom_sf"/>
</dbReference>
<dbReference type="SUPFAM" id="SSF51206">
    <property type="entry name" value="cAMP-binding domain-like"/>
    <property type="match status" value="1"/>
</dbReference>
<dbReference type="PROSITE" id="PS50042">
    <property type="entry name" value="CNMP_BINDING_3"/>
    <property type="match status" value="1"/>
</dbReference>
<name>A0ABT8Y7B8_9SPHN</name>
<comment type="caution">
    <text evidence="2">The sequence shown here is derived from an EMBL/GenBank/DDBJ whole genome shotgun (WGS) entry which is preliminary data.</text>
</comment>
<protein>
    <submittedName>
        <fullName evidence="2">Cyclic nucleotide-binding domain-containing protein</fullName>
    </submittedName>
</protein>
<dbReference type="Gene3D" id="2.60.120.10">
    <property type="entry name" value="Jelly Rolls"/>
    <property type="match status" value="1"/>
</dbReference>
<evidence type="ECO:0000313" key="2">
    <source>
        <dbReference type="EMBL" id="MDO6414212.1"/>
    </source>
</evidence>
<dbReference type="Pfam" id="PF00027">
    <property type="entry name" value="cNMP_binding"/>
    <property type="match status" value="1"/>
</dbReference>
<reference evidence="2" key="1">
    <citation type="submission" date="2023-07" db="EMBL/GenBank/DDBJ databases">
        <authorList>
            <person name="Kim M."/>
        </authorList>
    </citation>
    <scope>NUCLEOTIDE SEQUENCE</scope>
    <source>
        <strain evidence="2">BIUV-7</strain>
    </source>
</reference>
<dbReference type="InterPro" id="IPR000595">
    <property type="entry name" value="cNMP-bd_dom"/>
</dbReference>
<feature type="domain" description="Cyclic nucleotide-binding" evidence="1">
    <location>
        <begin position="34"/>
        <end position="122"/>
    </location>
</feature>
<dbReference type="EMBL" id="JAUOTP010000003">
    <property type="protein sequence ID" value="MDO6414212.1"/>
    <property type="molecule type" value="Genomic_DNA"/>
</dbReference>
<dbReference type="RefSeq" id="WP_303541243.1">
    <property type="nucleotide sequence ID" value="NZ_JAUOTP010000003.1"/>
</dbReference>
<gene>
    <name evidence="2" type="ORF">Q4F19_07445</name>
</gene>
<accession>A0ABT8Y7B8</accession>
<evidence type="ECO:0000259" key="1">
    <source>
        <dbReference type="PROSITE" id="PS50042"/>
    </source>
</evidence>
<proteinExistence type="predicted"/>
<evidence type="ECO:0000313" key="3">
    <source>
        <dbReference type="Proteomes" id="UP001169764"/>
    </source>
</evidence>
<organism evidence="2 3">
    <name type="scientific">Sphingomonas natans</name>
    <dbReference type="NCBI Taxonomy" id="3063330"/>
    <lineage>
        <taxon>Bacteria</taxon>
        <taxon>Pseudomonadati</taxon>
        <taxon>Pseudomonadota</taxon>
        <taxon>Alphaproteobacteria</taxon>
        <taxon>Sphingomonadales</taxon>
        <taxon>Sphingomonadaceae</taxon>
        <taxon>Sphingomonas</taxon>
    </lineage>
</organism>
<dbReference type="Proteomes" id="UP001169764">
    <property type="component" value="Unassembled WGS sequence"/>
</dbReference>
<sequence length="122" mass="13195">MIAADGEDPCARTAQKFPVLSVEMIGRTTTYGCEERLSAGTTLFARGDREADFLLIIAGEVGIFYSGEAEDEERLLTVHRHGQFSSELDHVSARALLVTARALTSSRVVRVPAASSRRLLAG</sequence>
<keyword evidence="3" id="KW-1185">Reference proteome</keyword>